<comment type="caution">
    <text evidence="2">The sequence shown here is derived from an EMBL/GenBank/DDBJ whole genome shotgun (WGS) entry which is preliminary data.</text>
</comment>
<evidence type="ECO:0000259" key="1">
    <source>
        <dbReference type="Pfam" id="PF00723"/>
    </source>
</evidence>
<reference evidence="3" key="1">
    <citation type="submission" date="2017-05" db="EMBL/GenBank/DDBJ databases">
        <authorList>
            <person name="Sharma S."/>
            <person name="Sidhu C."/>
            <person name="Pinnaka A.K."/>
        </authorList>
    </citation>
    <scope>NUCLEOTIDE SEQUENCE [LARGE SCALE GENOMIC DNA]</scope>
    <source>
        <strain evidence="3">AK93</strain>
    </source>
</reference>
<dbReference type="InterPro" id="IPR011613">
    <property type="entry name" value="GH15-like"/>
</dbReference>
<dbReference type="SUPFAM" id="SSF48208">
    <property type="entry name" value="Six-hairpin glycosidases"/>
    <property type="match status" value="1"/>
</dbReference>
<dbReference type="GO" id="GO:0005975">
    <property type="term" value="P:carbohydrate metabolic process"/>
    <property type="evidence" value="ECO:0007669"/>
    <property type="project" value="InterPro"/>
</dbReference>
<dbReference type="AlphaFoldDB" id="A0A3E0X268"/>
<sequence length="566" mass="64721">MPRFDSDPVFCALLQNGQTPDRGHYAIELQDFTHSEQRYLPNTAILATTLYDEHGGMVEVQDFAPRFERFGRKFRPVMLVRRIRLIAGSPRICIRLRPAYGYGAGKPGLTYGSNHIRYVCPDQVLRLTTNASVTAIVDEVPFVLEDDITLLLGPDESIHQPIPDVGREYFERTHDYWRNWVRYLGIPFEWQDEVIRSAITLKLSSYEDTGAIIAALTTSIPEAPGSQRNWDYRYCWLRDSYFVVNALNRLGATKTMEDYLQYIINTTANARGGRLLPVYRINGKADLEEREIPQLPGFRGMGPVRVGNQAYTQIQNDVYGASVLAAAHVFFDRRIANPGNEALFTRLEGLGELAYQHYQEPDAGLWEFRGIAGVHTFTAVMSWSGCQTLAHIAEHLGLQERAQHWYRRAAEMRQVIDANAWDEQRQTYVATFGGKHLDASLLLLRELGYLKADDPRFANTVTAIEKELRHGDFLYRYIREDDFGKPTNAFTICTFWYIDALTALGRREEARALFENVLRCRNPLGLLSEDVETDTRELWGNFPQTYSMVGLINSAMRLSKPWEGAY</sequence>
<dbReference type="InterPro" id="IPR012341">
    <property type="entry name" value="6hp_glycosidase-like_sf"/>
</dbReference>
<evidence type="ECO:0000313" key="3">
    <source>
        <dbReference type="Proteomes" id="UP000256763"/>
    </source>
</evidence>
<dbReference type="InterPro" id="IPR008928">
    <property type="entry name" value="6-hairpin_glycosidase_sf"/>
</dbReference>
<gene>
    <name evidence="2" type="ORF">CAL65_05400</name>
</gene>
<accession>A0A3E0X268</accession>
<dbReference type="GO" id="GO:0004553">
    <property type="term" value="F:hydrolase activity, hydrolyzing O-glycosyl compounds"/>
    <property type="evidence" value="ECO:0007669"/>
    <property type="project" value="TreeGrafter"/>
</dbReference>
<dbReference type="Proteomes" id="UP000256763">
    <property type="component" value="Unassembled WGS sequence"/>
</dbReference>
<dbReference type="PANTHER" id="PTHR31616">
    <property type="entry name" value="TREHALASE"/>
    <property type="match status" value="1"/>
</dbReference>
<protein>
    <submittedName>
        <fullName evidence="2">Glucoamylase</fullName>
    </submittedName>
</protein>
<keyword evidence="3" id="KW-1185">Reference proteome</keyword>
<dbReference type="Gene3D" id="1.50.10.10">
    <property type="match status" value="1"/>
</dbReference>
<proteinExistence type="predicted"/>
<feature type="domain" description="GH15-like" evidence="1">
    <location>
        <begin position="192"/>
        <end position="554"/>
    </location>
</feature>
<organism evidence="2 3">
    <name type="scientific">Alkalilimnicola ehrlichii</name>
    <dbReference type="NCBI Taxonomy" id="351052"/>
    <lineage>
        <taxon>Bacteria</taxon>
        <taxon>Pseudomonadati</taxon>
        <taxon>Pseudomonadota</taxon>
        <taxon>Gammaproteobacteria</taxon>
        <taxon>Chromatiales</taxon>
        <taxon>Ectothiorhodospiraceae</taxon>
        <taxon>Alkalilimnicola</taxon>
    </lineage>
</organism>
<dbReference type="Pfam" id="PF00723">
    <property type="entry name" value="Glyco_hydro_15"/>
    <property type="match status" value="1"/>
</dbReference>
<evidence type="ECO:0000313" key="2">
    <source>
        <dbReference type="EMBL" id="RFA38412.1"/>
    </source>
</evidence>
<dbReference type="EMBL" id="NFZW01000004">
    <property type="protein sequence ID" value="RFA38412.1"/>
    <property type="molecule type" value="Genomic_DNA"/>
</dbReference>
<dbReference type="PANTHER" id="PTHR31616:SF0">
    <property type="entry name" value="GLUCAN 1,4-ALPHA-GLUCOSIDASE"/>
    <property type="match status" value="1"/>
</dbReference>
<name>A0A3E0X268_9GAMM</name>